<dbReference type="Proteomes" id="UP000007800">
    <property type="component" value="Unassembled WGS sequence"/>
</dbReference>
<feature type="non-terminal residue" evidence="1">
    <location>
        <position position="58"/>
    </location>
</feature>
<gene>
    <name evidence="1" type="ORF">Pmar_PMAR011013</name>
</gene>
<dbReference type="OMA" id="PTVTGEW"/>
<name>C5KVC1_PERM5</name>
<sequence>MSSGKETIAGEWIPGPLGMGTELVHASVAPDNETGAILTPLFLSTTFVQESVDKYLAK</sequence>
<dbReference type="EMBL" id="GG676444">
    <property type="protein sequence ID" value="EER11572.1"/>
    <property type="molecule type" value="Genomic_DNA"/>
</dbReference>
<dbReference type="GeneID" id="9046985"/>
<keyword evidence="2" id="KW-1185">Reference proteome</keyword>
<organism evidence="2">
    <name type="scientific">Perkinsus marinus (strain ATCC 50983 / TXsc)</name>
    <dbReference type="NCBI Taxonomy" id="423536"/>
    <lineage>
        <taxon>Eukaryota</taxon>
        <taxon>Sar</taxon>
        <taxon>Alveolata</taxon>
        <taxon>Perkinsozoa</taxon>
        <taxon>Perkinsea</taxon>
        <taxon>Perkinsida</taxon>
        <taxon>Perkinsidae</taxon>
        <taxon>Perkinsus</taxon>
    </lineage>
</organism>
<protein>
    <recommendedName>
        <fullName evidence="3">Cystathionine gamma-synthase</fullName>
    </recommendedName>
</protein>
<dbReference type="InParanoid" id="C5KVC1"/>
<evidence type="ECO:0008006" key="3">
    <source>
        <dbReference type="Google" id="ProtNLM"/>
    </source>
</evidence>
<evidence type="ECO:0000313" key="2">
    <source>
        <dbReference type="Proteomes" id="UP000007800"/>
    </source>
</evidence>
<dbReference type="RefSeq" id="XP_002779777.1">
    <property type="nucleotide sequence ID" value="XM_002779731.1"/>
</dbReference>
<evidence type="ECO:0000313" key="1">
    <source>
        <dbReference type="EMBL" id="EER11572.1"/>
    </source>
</evidence>
<accession>C5KVC1</accession>
<proteinExistence type="predicted"/>
<dbReference type="OrthoDB" id="3512640at2759"/>
<dbReference type="AlphaFoldDB" id="C5KVC1"/>
<reference evidence="1 2" key="1">
    <citation type="submission" date="2008-07" db="EMBL/GenBank/DDBJ databases">
        <authorList>
            <person name="El-Sayed N."/>
            <person name="Caler E."/>
            <person name="Inman J."/>
            <person name="Amedeo P."/>
            <person name="Hass B."/>
            <person name="Wortman J."/>
        </authorList>
    </citation>
    <scope>NUCLEOTIDE SEQUENCE [LARGE SCALE GENOMIC DNA]</scope>
    <source>
        <strain evidence="2">ATCC 50983 / TXsc</strain>
    </source>
</reference>